<dbReference type="EMBL" id="CAJVPJ010003216">
    <property type="protein sequence ID" value="CAG8636875.1"/>
    <property type="molecule type" value="Genomic_DNA"/>
</dbReference>
<organism evidence="1 2">
    <name type="scientific">Paraglomus occultum</name>
    <dbReference type="NCBI Taxonomy" id="144539"/>
    <lineage>
        <taxon>Eukaryota</taxon>
        <taxon>Fungi</taxon>
        <taxon>Fungi incertae sedis</taxon>
        <taxon>Mucoromycota</taxon>
        <taxon>Glomeromycotina</taxon>
        <taxon>Glomeromycetes</taxon>
        <taxon>Paraglomerales</taxon>
        <taxon>Paraglomeraceae</taxon>
        <taxon>Paraglomus</taxon>
    </lineage>
</organism>
<dbReference type="SUPFAM" id="SSF56112">
    <property type="entry name" value="Protein kinase-like (PK-like)"/>
    <property type="match status" value="1"/>
</dbReference>
<dbReference type="SUPFAM" id="SSF47769">
    <property type="entry name" value="SAM/Pointed domain"/>
    <property type="match status" value="1"/>
</dbReference>
<evidence type="ECO:0000313" key="1">
    <source>
        <dbReference type="EMBL" id="CAG8636875.1"/>
    </source>
</evidence>
<dbReference type="Proteomes" id="UP000789572">
    <property type="component" value="Unassembled WGS sequence"/>
</dbReference>
<gene>
    <name evidence="1" type="ORF">POCULU_LOCUS9207</name>
</gene>
<sequence>MASLSSQQFAVPSDFQTWTEDDVIAHMRNTIDGFKDSYAKILKDNELRGEFLSGVTVKILTAAGMPFGPAIGIKREIDHLLGQRGFPTTQPYQIDVLTHSPPIPPVTTGEAISEITRGVKQMIIDEALAPDLSGVICKKLLQPFEIIPKQANDLLNLIKAPLLQELPAASGEEIRHPILEGFIKTETSTRGSILAVHVSMALSNAVAEDALGPGSEDLKHWALDTLVRKPLQLFKNQVGSMLPIFIDRNQKDSQSTTVGSNRPDVLLQENNVLIFKAEEKGQMEDFGKAVTELTKKFNTIDPLAFGSVQFMICYAAAGPLIRFYALDASQSNTNTAPTTTLLELTDRLDISTLNGRKNVLHTVINIARILVTIRDQLHDNAFPIGKIITTDKSTIVFEDILVIKTIPEKALPYGDNPRNRTKFLQKMYICALNVPGLVQIDEEPKFFPKPNGKGFYQVKLVTQGVQRLPRDENELCEMTKSILTGLVKLHQGGFVHCDIRLPNIVYDNHAQDGYKYILIDFEHGLHAGTHVNITLNEWDENTLDHGKYKPSSDMYQLGKLLENFSSKLSANGKDFVDKLKGKKTSAQNALLHSWISS</sequence>
<protein>
    <submittedName>
        <fullName evidence="1">7798_t:CDS:1</fullName>
    </submittedName>
</protein>
<dbReference type="Gene3D" id="1.10.150.50">
    <property type="entry name" value="Transcription Factor, Ets-1"/>
    <property type="match status" value="1"/>
</dbReference>
<reference evidence="1" key="1">
    <citation type="submission" date="2021-06" db="EMBL/GenBank/DDBJ databases">
        <authorList>
            <person name="Kallberg Y."/>
            <person name="Tangrot J."/>
            <person name="Rosling A."/>
        </authorList>
    </citation>
    <scope>NUCLEOTIDE SEQUENCE</scope>
    <source>
        <strain evidence="1">IA702</strain>
    </source>
</reference>
<name>A0A9N9DEE6_9GLOM</name>
<evidence type="ECO:0000313" key="2">
    <source>
        <dbReference type="Proteomes" id="UP000789572"/>
    </source>
</evidence>
<keyword evidence="2" id="KW-1185">Reference proteome</keyword>
<dbReference type="OrthoDB" id="2438138at2759"/>
<accession>A0A9N9DEE6</accession>
<proteinExistence type="predicted"/>
<dbReference type="InterPro" id="IPR013761">
    <property type="entry name" value="SAM/pointed_sf"/>
</dbReference>
<dbReference type="InterPro" id="IPR011009">
    <property type="entry name" value="Kinase-like_dom_sf"/>
</dbReference>
<dbReference type="Gene3D" id="1.10.510.10">
    <property type="entry name" value="Transferase(Phosphotransferase) domain 1"/>
    <property type="match status" value="1"/>
</dbReference>
<dbReference type="AlphaFoldDB" id="A0A9N9DEE6"/>
<comment type="caution">
    <text evidence="1">The sequence shown here is derived from an EMBL/GenBank/DDBJ whole genome shotgun (WGS) entry which is preliminary data.</text>
</comment>